<dbReference type="Pfam" id="PF04345">
    <property type="entry name" value="Chor_lyase"/>
    <property type="match status" value="1"/>
</dbReference>
<dbReference type="SUPFAM" id="SSF64288">
    <property type="entry name" value="Chorismate lyase-like"/>
    <property type="match status" value="1"/>
</dbReference>
<sequence>MTRRLEQFCGKIIIHRIGEGFVTAASIDAGERKELPACERCWLRQVVIYGDNRPWVAARTIIPETSLTGEQGALADAGDEPIGRRLFTEEPLLRDYIHIGRLDQLWARRSRLRPGGKPLLLTELFLPDAPLYQHGR</sequence>
<dbReference type="EMBL" id="SMCR01000012">
    <property type="protein sequence ID" value="TCV92500.1"/>
    <property type="molecule type" value="Genomic_DNA"/>
</dbReference>
<keyword evidence="5" id="KW-1185">Reference proteome</keyword>
<evidence type="ECO:0000313" key="5">
    <source>
        <dbReference type="Proteomes" id="UP000295719"/>
    </source>
</evidence>
<proteinExistence type="predicted"/>
<dbReference type="Proteomes" id="UP000295719">
    <property type="component" value="Unassembled WGS sequence"/>
</dbReference>
<evidence type="ECO:0000313" key="4">
    <source>
        <dbReference type="EMBL" id="TCV92500.1"/>
    </source>
</evidence>
<dbReference type="InterPro" id="IPR028978">
    <property type="entry name" value="Chorismate_lyase_/UTRA_dom_sf"/>
</dbReference>
<comment type="caution">
    <text evidence="4">The sequence shown here is derived from an EMBL/GenBank/DDBJ whole genome shotgun (WGS) entry which is preliminary data.</text>
</comment>
<accession>A0A4R3YJU2</accession>
<gene>
    <name evidence="4" type="ORF">EDC52_11256</name>
</gene>
<keyword evidence="1" id="KW-0963">Cytoplasm</keyword>
<dbReference type="GO" id="GO:0005829">
    <property type="term" value="C:cytosol"/>
    <property type="evidence" value="ECO:0007669"/>
    <property type="project" value="TreeGrafter"/>
</dbReference>
<name>A0A4R3YJU2_9GAMM</name>
<evidence type="ECO:0000256" key="2">
    <source>
        <dbReference type="ARBA" id="ARBA00022688"/>
    </source>
</evidence>
<dbReference type="Gene3D" id="3.40.1410.10">
    <property type="entry name" value="Chorismate lyase-like"/>
    <property type="match status" value="1"/>
</dbReference>
<dbReference type="InterPro" id="IPR007440">
    <property type="entry name" value="Chorismate--pyruvate_lyase"/>
</dbReference>
<dbReference type="GO" id="GO:0006744">
    <property type="term" value="P:ubiquinone biosynthetic process"/>
    <property type="evidence" value="ECO:0007669"/>
    <property type="project" value="UniProtKB-KW"/>
</dbReference>
<dbReference type="GO" id="GO:0008813">
    <property type="term" value="F:chorismate lyase activity"/>
    <property type="evidence" value="ECO:0007669"/>
    <property type="project" value="InterPro"/>
</dbReference>
<keyword evidence="3 4" id="KW-0456">Lyase</keyword>
<dbReference type="PANTHER" id="PTHR38683">
    <property type="entry name" value="CHORISMATE PYRUVATE-LYASE"/>
    <property type="match status" value="1"/>
</dbReference>
<dbReference type="AlphaFoldDB" id="A0A4R3YJU2"/>
<reference evidence="4 5" key="1">
    <citation type="submission" date="2019-03" db="EMBL/GenBank/DDBJ databases">
        <title>Genomic Encyclopedia of Type Strains, Phase IV (KMG-IV): sequencing the most valuable type-strain genomes for metagenomic binning, comparative biology and taxonomic classification.</title>
        <authorList>
            <person name="Goeker M."/>
        </authorList>
    </citation>
    <scope>NUCLEOTIDE SEQUENCE [LARGE SCALE GENOMIC DNA]</scope>
    <source>
        <strain evidence="4 5">DSM 19580</strain>
    </source>
</reference>
<evidence type="ECO:0000256" key="1">
    <source>
        <dbReference type="ARBA" id="ARBA00022490"/>
    </source>
</evidence>
<dbReference type="PANTHER" id="PTHR38683:SF1">
    <property type="entry name" value="CHORISMATE PYRUVATE-LYASE"/>
    <property type="match status" value="1"/>
</dbReference>
<evidence type="ECO:0000256" key="3">
    <source>
        <dbReference type="ARBA" id="ARBA00023239"/>
    </source>
</evidence>
<organism evidence="4 5">
    <name type="scientific">Biostraticola tofi</name>
    <dbReference type="NCBI Taxonomy" id="466109"/>
    <lineage>
        <taxon>Bacteria</taxon>
        <taxon>Pseudomonadati</taxon>
        <taxon>Pseudomonadota</taxon>
        <taxon>Gammaproteobacteria</taxon>
        <taxon>Enterobacterales</taxon>
        <taxon>Bruguierivoracaceae</taxon>
        <taxon>Biostraticola</taxon>
    </lineage>
</organism>
<protein>
    <submittedName>
        <fullName evidence="4">Chorismate lyase</fullName>
    </submittedName>
</protein>
<keyword evidence="2" id="KW-0831">Ubiquinone biosynthesis</keyword>